<feature type="transmembrane region" description="Helical" evidence="1">
    <location>
        <begin position="38"/>
        <end position="58"/>
    </location>
</feature>
<evidence type="ECO:0000313" key="3">
    <source>
        <dbReference type="Proteomes" id="UP001139179"/>
    </source>
</evidence>
<evidence type="ECO:0000313" key="2">
    <source>
        <dbReference type="EMBL" id="MCM3716293.1"/>
    </source>
</evidence>
<accession>A0A9X2DW31</accession>
<gene>
    <name evidence="2" type="ORF">M3202_19805</name>
</gene>
<reference evidence="2" key="1">
    <citation type="submission" date="2022-05" db="EMBL/GenBank/DDBJ databases">
        <title>Comparative Genomics of Spacecraft Associated Microbes.</title>
        <authorList>
            <person name="Tran M.T."/>
            <person name="Wright A."/>
            <person name="Seuylemezian A."/>
            <person name="Eisen J."/>
            <person name="Coil D."/>
        </authorList>
    </citation>
    <scope>NUCLEOTIDE SEQUENCE</scope>
    <source>
        <strain evidence="2">214.1.1</strain>
    </source>
</reference>
<dbReference type="EMBL" id="JAMBOL010000033">
    <property type="protein sequence ID" value="MCM3716293.1"/>
    <property type="molecule type" value="Genomic_DNA"/>
</dbReference>
<dbReference type="Proteomes" id="UP001139179">
    <property type="component" value="Unassembled WGS sequence"/>
</dbReference>
<protein>
    <submittedName>
        <fullName evidence="2">Uncharacterized protein</fullName>
    </submittedName>
</protein>
<sequence length="212" mass="25325">MFIKPFSLQRFIWYIFIMLFSAGIIFFFQSAFNTEYRSYEILSILFTLLMTFHCLGLATGIHDRLEKKEIDMMVSQLMDEAKIQYADKSTYEYQKSNEEDDVIMNEIEEFNEKFELAKTSWTMKPFGERNDYELYHYWLNMRDKIFKSLLFVSSFSFFSLAVNMLNAHLIPNELLAAICTVTFIAILVYFFFNKRVNEFHNLSPYGLKAFKH</sequence>
<proteinExistence type="predicted"/>
<comment type="caution">
    <text evidence="2">The sequence shown here is derived from an EMBL/GenBank/DDBJ whole genome shotgun (WGS) entry which is preliminary data.</text>
</comment>
<keyword evidence="3" id="KW-1185">Reference proteome</keyword>
<keyword evidence="1" id="KW-1133">Transmembrane helix</keyword>
<feature type="transmembrane region" description="Helical" evidence="1">
    <location>
        <begin position="174"/>
        <end position="192"/>
    </location>
</feature>
<name>A0A9X2DW31_9BACI</name>
<keyword evidence="1" id="KW-0472">Membrane</keyword>
<keyword evidence="1" id="KW-0812">Transmembrane</keyword>
<dbReference type="AlphaFoldDB" id="A0A9X2DW31"/>
<feature type="transmembrane region" description="Helical" evidence="1">
    <location>
        <begin position="12"/>
        <end position="32"/>
    </location>
</feature>
<organism evidence="2 3">
    <name type="scientific">Halalkalibacter oceani</name>
    <dbReference type="NCBI Taxonomy" id="1653776"/>
    <lineage>
        <taxon>Bacteria</taxon>
        <taxon>Bacillati</taxon>
        <taxon>Bacillota</taxon>
        <taxon>Bacilli</taxon>
        <taxon>Bacillales</taxon>
        <taxon>Bacillaceae</taxon>
        <taxon>Halalkalibacter</taxon>
    </lineage>
</organism>
<feature type="transmembrane region" description="Helical" evidence="1">
    <location>
        <begin position="149"/>
        <end position="168"/>
    </location>
</feature>
<dbReference type="RefSeq" id="WP_251224964.1">
    <property type="nucleotide sequence ID" value="NZ_JAMBOL010000033.1"/>
</dbReference>
<evidence type="ECO:0000256" key="1">
    <source>
        <dbReference type="SAM" id="Phobius"/>
    </source>
</evidence>